<dbReference type="Pfam" id="PF03413">
    <property type="entry name" value="PepSY"/>
    <property type="match status" value="2"/>
</dbReference>
<organism evidence="4 5">
    <name type="scientific">Vagococcus vulneris</name>
    <dbReference type="NCBI Taxonomy" id="1977869"/>
    <lineage>
        <taxon>Bacteria</taxon>
        <taxon>Bacillati</taxon>
        <taxon>Bacillota</taxon>
        <taxon>Bacilli</taxon>
        <taxon>Lactobacillales</taxon>
        <taxon>Enterococcaceae</taxon>
        <taxon>Vagococcus</taxon>
    </lineage>
</organism>
<feature type="compositionally biased region" description="Polar residues" evidence="1">
    <location>
        <begin position="34"/>
        <end position="48"/>
    </location>
</feature>
<keyword evidence="5" id="KW-1185">Reference proteome</keyword>
<feature type="chain" id="PRO_5019086427" description="PepSY domain-containing protein" evidence="2">
    <location>
        <begin position="31"/>
        <end position="217"/>
    </location>
</feature>
<dbReference type="EMBL" id="NGJS01000009">
    <property type="protein sequence ID" value="RST98617.1"/>
    <property type="molecule type" value="Genomic_DNA"/>
</dbReference>
<dbReference type="OrthoDB" id="2943484at2"/>
<feature type="domain" description="PepSY" evidence="3">
    <location>
        <begin position="73"/>
        <end position="130"/>
    </location>
</feature>
<reference evidence="4 5" key="1">
    <citation type="submission" date="2017-05" db="EMBL/GenBank/DDBJ databases">
        <title>Vagococcus spp. assemblies.</title>
        <authorList>
            <person name="Gulvik C.A."/>
        </authorList>
    </citation>
    <scope>NUCLEOTIDE SEQUENCE [LARGE SCALE GENOMIC DNA]</scope>
    <source>
        <strain evidence="4 5">SS1995</strain>
    </source>
</reference>
<evidence type="ECO:0000256" key="2">
    <source>
        <dbReference type="SAM" id="SignalP"/>
    </source>
</evidence>
<dbReference type="InterPro" id="IPR025711">
    <property type="entry name" value="PepSY"/>
</dbReference>
<evidence type="ECO:0000259" key="3">
    <source>
        <dbReference type="Pfam" id="PF03413"/>
    </source>
</evidence>
<evidence type="ECO:0000256" key="1">
    <source>
        <dbReference type="SAM" id="MobiDB-lite"/>
    </source>
</evidence>
<dbReference type="AlphaFoldDB" id="A0A429ZXL3"/>
<feature type="compositionally biased region" description="Low complexity" evidence="1">
    <location>
        <begin position="52"/>
        <end position="62"/>
    </location>
</feature>
<feature type="region of interest" description="Disordered" evidence="1">
    <location>
        <begin position="34"/>
        <end position="62"/>
    </location>
</feature>
<dbReference type="Gene3D" id="3.10.450.40">
    <property type="match status" value="2"/>
</dbReference>
<accession>A0A429ZXL3</accession>
<feature type="domain" description="PepSY" evidence="3">
    <location>
        <begin position="157"/>
        <end position="215"/>
    </location>
</feature>
<comment type="caution">
    <text evidence="4">The sequence shown here is derived from an EMBL/GenBank/DDBJ whole genome shotgun (WGS) entry which is preliminary data.</text>
</comment>
<proteinExistence type="predicted"/>
<dbReference type="PROSITE" id="PS51257">
    <property type="entry name" value="PROKAR_LIPOPROTEIN"/>
    <property type="match status" value="1"/>
</dbReference>
<keyword evidence="2" id="KW-0732">Signal</keyword>
<evidence type="ECO:0000313" key="5">
    <source>
        <dbReference type="Proteomes" id="UP000287857"/>
    </source>
</evidence>
<feature type="region of interest" description="Disordered" evidence="1">
    <location>
        <begin position="128"/>
        <end position="149"/>
    </location>
</feature>
<protein>
    <recommendedName>
        <fullName evidence="3">PepSY domain-containing protein</fullName>
    </recommendedName>
</protein>
<gene>
    <name evidence="4" type="ORF">CBF37_07525</name>
</gene>
<feature type="signal peptide" evidence="2">
    <location>
        <begin position="1"/>
        <end position="30"/>
    </location>
</feature>
<dbReference type="Proteomes" id="UP000287857">
    <property type="component" value="Unassembled WGS sequence"/>
</dbReference>
<evidence type="ECO:0000313" key="4">
    <source>
        <dbReference type="EMBL" id="RST98617.1"/>
    </source>
</evidence>
<name>A0A429ZXL3_9ENTE</name>
<sequence length="217" mass="23542">MEKLIMRKKYIILSLILITVGALTACSKQAQTNTIPSSSRAQLSSATRSKSSEAATDSSSASTVSSSEIGKVKVTVKEVIDIFKQAHHNADITSLELDSKSGKYLYTIEGVDADKEYEMDIDASTKEVTKNKDEHLDREAKSEAERKEDALDTSDVISVGKAISIAEGAAGFGKATELKLDKELNVTYWSVSVKEGTKEMDIKINAKTGDVLEVEND</sequence>